<keyword evidence="1" id="KW-0812">Transmembrane</keyword>
<dbReference type="InParanoid" id="A5KDH6"/>
<feature type="transmembrane region" description="Helical" evidence="1">
    <location>
        <begin position="172"/>
        <end position="195"/>
    </location>
</feature>
<organism evidence="2 3">
    <name type="scientific">Plasmodium vivax (strain Salvador I)</name>
    <dbReference type="NCBI Taxonomy" id="126793"/>
    <lineage>
        <taxon>Eukaryota</taxon>
        <taxon>Sar</taxon>
        <taxon>Alveolata</taxon>
        <taxon>Apicomplexa</taxon>
        <taxon>Aconoidasida</taxon>
        <taxon>Haemosporida</taxon>
        <taxon>Plasmodiidae</taxon>
        <taxon>Plasmodium</taxon>
        <taxon>Plasmodium (Plasmodium)</taxon>
    </lineage>
</organism>
<dbReference type="OMA" id="TCYISIN"/>
<dbReference type="AlphaFoldDB" id="A5KDH6"/>
<dbReference type="VEuPathDB" id="PlasmoDB:PVX_047690"/>
<keyword evidence="3" id="KW-1185">Reference proteome</keyword>
<dbReference type="RefSeq" id="XP_001612386.1">
    <property type="nucleotide sequence ID" value="XM_001612336.1"/>
</dbReference>
<accession>A5KDH6</accession>
<dbReference type="GeneID" id="5471601"/>
<sequence>FNNVKMAVIKNIFINEHFNMVVILKISIFLLLSWIFTFFNDTCYISINMKCARKSDGMYGIWMNRLLSKSELDVGLEPNNIKEGISQNYECNELENEYEDTSIYRSLKRNNSNHMYSYRKNFKNTYAKKKGLKKLDYYCERKIFNNIDKIYKLAENGNYDKKKLKNILYKKFGYKIIFFALLSLPGSIVHILSWAKVDFKLGNNLCVLKSLIPGLSDAFFGIYCSIFLLTIIYIFIKIVKYEKLKAGKGQMNRKEYICFCKKVFNIN</sequence>
<protein>
    <submittedName>
        <fullName evidence="2">Variable surface protein Vir10, truncated, putative</fullName>
    </submittedName>
</protein>
<comment type="caution">
    <text evidence="2">The sequence shown here is derived from an EMBL/GenBank/DDBJ whole genome shotgun (WGS) entry which is preliminary data.</text>
</comment>
<feature type="non-terminal residue" evidence="2">
    <location>
        <position position="1"/>
    </location>
</feature>
<dbReference type="InterPro" id="IPR022139">
    <property type="entry name" value="Fam-L/Fam-M-like_plasmodium"/>
</dbReference>
<feature type="transmembrane region" description="Helical" evidence="1">
    <location>
        <begin position="20"/>
        <end position="39"/>
    </location>
</feature>
<evidence type="ECO:0000256" key="1">
    <source>
        <dbReference type="SAM" id="Phobius"/>
    </source>
</evidence>
<name>A5KDH6_PLAVS</name>
<dbReference type="EMBL" id="AAKM01000919">
    <property type="protein sequence ID" value="EDL42593.1"/>
    <property type="molecule type" value="Genomic_DNA"/>
</dbReference>
<evidence type="ECO:0000313" key="3">
    <source>
        <dbReference type="Proteomes" id="UP000008333"/>
    </source>
</evidence>
<dbReference type="Pfam" id="PF12420">
    <property type="entry name" value="DUF3671"/>
    <property type="match status" value="1"/>
</dbReference>
<dbReference type="KEGG" id="pvx:PVX_047690"/>
<evidence type="ECO:0000313" key="2">
    <source>
        <dbReference type="EMBL" id="EDL42593.1"/>
    </source>
</evidence>
<feature type="transmembrane region" description="Helical" evidence="1">
    <location>
        <begin position="218"/>
        <end position="236"/>
    </location>
</feature>
<keyword evidence="1" id="KW-0472">Membrane</keyword>
<reference evidence="2 3" key="1">
    <citation type="journal article" date="2008" name="Nature">
        <title>Comparative genomics of the neglected human malaria parasite Plasmodium vivax.</title>
        <authorList>
            <person name="Carlton J.M."/>
            <person name="Adams J.H."/>
            <person name="Silva J.C."/>
            <person name="Bidwell S.L."/>
            <person name="Lorenzi H."/>
            <person name="Caler E."/>
            <person name="Crabtree J."/>
            <person name="Angiuoli S.V."/>
            <person name="Merino E.F."/>
            <person name="Amedeo P."/>
            <person name="Cheng Q."/>
            <person name="Coulson R.M."/>
            <person name="Crabb B.S."/>
            <person name="Del Portillo H.A."/>
            <person name="Essien K."/>
            <person name="Feldblyum T.V."/>
            <person name="Fernandez-Becerra C."/>
            <person name="Gilson P.R."/>
            <person name="Gueye A.H."/>
            <person name="Guo X."/>
            <person name="Kang'a S."/>
            <person name="Kooij T.W."/>
            <person name="Korsinczky M."/>
            <person name="Meyer E.V."/>
            <person name="Nene V."/>
            <person name="Paulsen I."/>
            <person name="White O."/>
            <person name="Ralph S.A."/>
            <person name="Ren Q."/>
            <person name="Sargeant T.J."/>
            <person name="Salzberg S.L."/>
            <person name="Stoeckert C.J."/>
            <person name="Sullivan S.A."/>
            <person name="Yamamoto M.M."/>
            <person name="Hoffman S.L."/>
            <person name="Wortman J.R."/>
            <person name="Gardner M.J."/>
            <person name="Galinski M.R."/>
            <person name="Barnwell J.W."/>
            <person name="Fraser-Liggett C.M."/>
        </authorList>
    </citation>
    <scope>NUCLEOTIDE SEQUENCE [LARGE SCALE GENOMIC DNA]</scope>
    <source>
        <strain evidence="2 3">Salvador I</strain>
    </source>
</reference>
<proteinExistence type="predicted"/>
<dbReference type="FunCoup" id="A5KDH6">
    <property type="interactions" value="8"/>
</dbReference>
<dbReference type="Proteomes" id="UP000008333">
    <property type="component" value="Unassembled WGS sequence"/>
</dbReference>
<keyword evidence="1" id="KW-1133">Transmembrane helix</keyword>
<gene>
    <name evidence="2" type="ORF">PVX_047690</name>
</gene>